<organism evidence="1 2">
    <name type="scientific">Candidimonas humi</name>
    <dbReference type="NCBI Taxonomy" id="683355"/>
    <lineage>
        <taxon>Bacteria</taxon>
        <taxon>Pseudomonadati</taxon>
        <taxon>Pseudomonadota</taxon>
        <taxon>Betaproteobacteria</taxon>
        <taxon>Burkholderiales</taxon>
        <taxon>Alcaligenaceae</taxon>
        <taxon>Candidimonas</taxon>
    </lineage>
</organism>
<dbReference type="Proteomes" id="UP001595848">
    <property type="component" value="Unassembled WGS sequence"/>
</dbReference>
<evidence type="ECO:0000313" key="2">
    <source>
        <dbReference type="Proteomes" id="UP001595848"/>
    </source>
</evidence>
<name>A0ABV8P0E7_9BURK</name>
<evidence type="ECO:0000313" key="1">
    <source>
        <dbReference type="EMBL" id="MFC4201601.1"/>
    </source>
</evidence>
<gene>
    <name evidence="1" type="ORF">ACFOY1_11610</name>
</gene>
<sequence>MNDRSYTEAEIQDLTDRVFLLKERLEAGKIHFAPHLIEDFRRSFEAIRLRPDGKVDPRTVDGRIRASTLAIVAMNQREEMKNSATLQDLQEKYFEFLFEQFGWLYDQMVQHKVPSYVIAEHFAKEAEFVDKLFSVIPDCEKAVKDFWEVAGEISEYHLQDGHQLKSVFSGDLCPSYDENVVSTAGLYVDTIILPCPVLRVAPLGNFLPKSEVVKLFVKHVLTVMTYRNLATADVSPPIVLIVPSRDDIQGRGSEHSVTARAAPLMVQHGNRLFGRSFQELDELTEFCSGLVGVEDVVSQLKCPERLLFDTEWGGDATHQLRTAMTENPVLPGMDQDVAGHQVITAALGRMPQAMAAEEAAFQFGGSPLISAPTSWSYYTWLLEYQGARARNRAGNIEACHVAHALTTEAGTSLQWLGNVPPESVLEIRRNGLAEELRGVLSSGLSDLLKVNPENYFRTADQVVENLDLAFRKHQQDLLEAKRRKLKLYGIDVPTCLAVGAIGVAGAMTGSIPLQGISAALSVVGLATLKDIKTKYVEIAEADKVRRTSPTGILFRHLAN</sequence>
<keyword evidence="2" id="KW-1185">Reference proteome</keyword>
<protein>
    <submittedName>
        <fullName evidence="1">Uncharacterized protein</fullName>
    </submittedName>
</protein>
<reference evidence="2" key="1">
    <citation type="journal article" date="2019" name="Int. J. Syst. Evol. Microbiol.">
        <title>The Global Catalogue of Microorganisms (GCM) 10K type strain sequencing project: providing services to taxonomists for standard genome sequencing and annotation.</title>
        <authorList>
            <consortium name="The Broad Institute Genomics Platform"/>
            <consortium name="The Broad Institute Genome Sequencing Center for Infectious Disease"/>
            <person name="Wu L."/>
            <person name="Ma J."/>
        </authorList>
    </citation>
    <scope>NUCLEOTIDE SEQUENCE [LARGE SCALE GENOMIC DNA]</scope>
    <source>
        <strain evidence="2">LMG 24813</strain>
    </source>
</reference>
<comment type="caution">
    <text evidence="1">The sequence shown here is derived from an EMBL/GenBank/DDBJ whole genome shotgun (WGS) entry which is preliminary data.</text>
</comment>
<proteinExistence type="predicted"/>
<dbReference type="RefSeq" id="WP_217965518.1">
    <property type="nucleotide sequence ID" value="NZ_JAHTBN010000007.1"/>
</dbReference>
<accession>A0ABV8P0E7</accession>
<dbReference type="EMBL" id="JBHSBV010000004">
    <property type="protein sequence ID" value="MFC4201601.1"/>
    <property type="molecule type" value="Genomic_DNA"/>
</dbReference>